<evidence type="ECO:0000256" key="1">
    <source>
        <dbReference type="ARBA" id="ARBA00022490"/>
    </source>
</evidence>
<dbReference type="GO" id="GO:0032259">
    <property type="term" value="P:methylation"/>
    <property type="evidence" value="ECO:0007669"/>
    <property type="project" value="UniProtKB-KW"/>
</dbReference>
<dbReference type="GO" id="GO:0008757">
    <property type="term" value="F:S-adenosylmethionine-dependent methyltransferase activity"/>
    <property type="evidence" value="ECO:0007669"/>
    <property type="project" value="UniProtKB-ARBA"/>
</dbReference>
<keyword evidence="1" id="KW-0963">Cytoplasm</keyword>
<dbReference type="PANTHER" id="PTHR14614:SF10">
    <property type="entry name" value="PROTEIN N-TERMINAL AND LYSINE N-METHYLTRANSFERASE EFM7"/>
    <property type="match status" value="1"/>
</dbReference>
<name>M5FNX2_DACPD</name>
<evidence type="ECO:0000256" key="2">
    <source>
        <dbReference type="ARBA" id="ARBA00022603"/>
    </source>
</evidence>
<evidence type="ECO:0000313" key="7">
    <source>
        <dbReference type="Proteomes" id="UP000030653"/>
    </source>
</evidence>
<keyword evidence="2" id="KW-0489">Methyltransferase</keyword>
<dbReference type="InterPro" id="IPR025784">
    <property type="entry name" value="EFM7"/>
</dbReference>
<dbReference type="InterPro" id="IPR029063">
    <property type="entry name" value="SAM-dependent_MTases_sf"/>
</dbReference>
<dbReference type="PANTHER" id="PTHR14614">
    <property type="entry name" value="HEPATOCELLULAR CARCINOMA-ASSOCIATED ANTIGEN"/>
    <property type="match status" value="1"/>
</dbReference>
<feature type="compositionally biased region" description="Acidic residues" evidence="5">
    <location>
        <begin position="1"/>
        <end position="10"/>
    </location>
</feature>
<dbReference type="InterPro" id="IPR019410">
    <property type="entry name" value="Methyltransf_16"/>
</dbReference>
<dbReference type="GeneID" id="63692455"/>
<gene>
    <name evidence="6" type="ORF">DACRYDRAFT_96680</name>
</gene>
<keyword evidence="3" id="KW-0808">Transferase</keyword>
<protein>
    <recommendedName>
        <fullName evidence="8">Elongation factor methyltransferase 7</fullName>
    </recommendedName>
</protein>
<dbReference type="EMBL" id="JH795874">
    <property type="protein sequence ID" value="EJT98025.1"/>
    <property type="molecule type" value="Genomic_DNA"/>
</dbReference>
<dbReference type="HOGENOM" id="CLU_032409_0_0_1"/>
<dbReference type="STRING" id="1858805.M5FNX2"/>
<keyword evidence="7" id="KW-1185">Reference proteome</keyword>
<evidence type="ECO:0000256" key="4">
    <source>
        <dbReference type="ARBA" id="ARBA00022691"/>
    </source>
</evidence>
<feature type="region of interest" description="Disordered" evidence="5">
    <location>
        <begin position="1"/>
        <end position="25"/>
    </location>
</feature>
<evidence type="ECO:0008006" key="8">
    <source>
        <dbReference type="Google" id="ProtNLM"/>
    </source>
</evidence>
<dbReference type="OrthoDB" id="46564at2759"/>
<dbReference type="PROSITE" id="PS51560">
    <property type="entry name" value="SAM_MT_NNT1"/>
    <property type="match status" value="1"/>
</dbReference>
<dbReference type="OMA" id="VGHNPLW"/>
<evidence type="ECO:0000256" key="5">
    <source>
        <dbReference type="SAM" id="MobiDB-lite"/>
    </source>
</evidence>
<dbReference type="Gene3D" id="3.40.50.150">
    <property type="entry name" value="Vaccinia Virus protein VP39"/>
    <property type="match status" value="1"/>
</dbReference>
<dbReference type="RefSeq" id="XP_040624923.1">
    <property type="nucleotide sequence ID" value="XM_040777393.1"/>
</dbReference>
<keyword evidence="4" id="KW-0949">S-adenosyl-L-methionine</keyword>
<accession>M5FNX2</accession>
<sequence>MPNQDTDDLGLGDVFEASPSPPPPEPTIAYYDLDSPVEGSERGPRLTIRLVGSHPLWGHYLWNSGICLAKYLEHNPTLYAGSNVLELGAGGGLPALVTALRGAKKTVISDYPDRALVENIEVNVERNVPEKERSEVAVLGYVWGADTTPLLSTISPSRYFDLVLLSDLIFNHSQHEALLKSCELLTDPHPQSDQPSVLVFYTHHRPHLAEKDLDFFRLAESRGWICDKFFVEQKEAMFADDPGDVVVRSTVHGWKLRRPI</sequence>
<dbReference type="Pfam" id="PF10294">
    <property type="entry name" value="Methyltransf_16"/>
    <property type="match status" value="1"/>
</dbReference>
<evidence type="ECO:0000256" key="3">
    <source>
        <dbReference type="ARBA" id="ARBA00022679"/>
    </source>
</evidence>
<proteinExistence type="predicted"/>
<dbReference type="AlphaFoldDB" id="M5FNX2"/>
<organism evidence="6 7">
    <name type="scientific">Dacryopinax primogenitus (strain DJM 731)</name>
    <name type="common">Brown rot fungus</name>
    <dbReference type="NCBI Taxonomy" id="1858805"/>
    <lineage>
        <taxon>Eukaryota</taxon>
        <taxon>Fungi</taxon>
        <taxon>Dikarya</taxon>
        <taxon>Basidiomycota</taxon>
        <taxon>Agaricomycotina</taxon>
        <taxon>Dacrymycetes</taxon>
        <taxon>Dacrymycetales</taxon>
        <taxon>Dacrymycetaceae</taxon>
        <taxon>Dacryopinax</taxon>
    </lineage>
</organism>
<dbReference type="GO" id="GO:0005737">
    <property type="term" value="C:cytoplasm"/>
    <property type="evidence" value="ECO:0007669"/>
    <property type="project" value="TreeGrafter"/>
</dbReference>
<dbReference type="SUPFAM" id="SSF53335">
    <property type="entry name" value="S-adenosyl-L-methionine-dependent methyltransferases"/>
    <property type="match status" value="1"/>
</dbReference>
<evidence type="ECO:0000313" key="6">
    <source>
        <dbReference type="EMBL" id="EJT98025.1"/>
    </source>
</evidence>
<reference evidence="6 7" key="1">
    <citation type="journal article" date="2012" name="Science">
        <title>The Paleozoic origin of enzymatic lignin decomposition reconstructed from 31 fungal genomes.</title>
        <authorList>
            <person name="Floudas D."/>
            <person name="Binder M."/>
            <person name="Riley R."/>
            <person name="Barry K."/>
            <person name="Blanchette R.A."/>
            <person name="Henrissat B."/>
            <person name="Martinez A.T."/>
            <person name="Otillar R."/>
            <person name="Spatafora J.W."/>
            <person name="Yadav J.S."/>
            <person name="Aerts A."/>
            <person name="Benoit I."/>
            <person name="Boyd A."/>
            <person name="Carlson A."/>
            <person name="Copeland A."/>
            <person name="Coutinho P.M."/>
            <person name="de Vries R.P."/>
            <person name="Ferreira P."/>
            <person name="Findley K."/>
            <person name="Foster B."/>
            <person name="Gaskell J."/>
            <person name="Glotzer D."/>
            <person name="Gorecki P."/>
            <person name="Heitman J."/>
            <person name="Hesse C."/>
            <person name="Hori C."/>
            <person name="Igarashi K."/>
            <person name="Jurgens J.A."/>
            <person name="Kallen N."/>
            <person name="Kersten P."/>
            <person name="Kohler A."/>
            <person name="Kuees U."/>
            <person name="Kumar T.K.A."/>
            <person name="Kuo A."/>
            <person name="LaButti K."/>
            <person name="Larrondo L.F."/>
            <person name="Lindquist E."/>
            <person name="Ling A."/>
            <person name="Lombard V."/>
            <person name="Lucas S."/>
            <person name="Lundell T."/>
            <person name="Martin R."/>
            <person name="McLaughlin D.J."/>
            <person name="Morgenstern I."/>
            <person name="Morin E."/>
            <person name="Murat C."/>
            <person name="Nagy L.G."/>
            <person name="Nolan M."/>
            <person name="Ohm R.A."/>
            <person name="Patyshakuliyeva A."/>
            <person name="Rokas A."/>
            <person name="Ruiz-Duenas F.J."/>
            <person name="Sabat G."/>
            <person name="Salamov A."/>
            <person name="Samejima M."/>
            <person name="Schmutz J."/>
            <person name="Slot J.C."/>
            <person name="St John F."/>
            <person name="Stenlid J."/>
            <person name="Sun H."/>
            <person name="Sun S."/>
            <person name="Syed K."/>
            <person name="Tsang A."/>
            <person name="Wiebenga A."/>
            <person name="Young D."/>
            <person name="Pisabarro A."/>
            <person name="Eastwood D.C."/>
            <person name="Martin F."/>
            <person name="Cullen D."/>
            <person name="Grigoriev I.V."/>
            <person name="Hibbett D.S."/>
        </authorList>
    </citation>
    <scope>NUCLEOTIDE SEQUENCE [LARGE SCALE GENOMIC DNA]</scope>
    <source>
        <strain evidence="6 7">DJM-731 SS1</strain>
    </source>
</reference>
<dbReference type="Proteomes" id="UP000030653">
    <property type="component" value="Unassembled WGS sequence"/>
</dbReference>